<accession>A0A0B6YHY3</accession>
<protein>
    <submittedName>
        <fullName evidence="1">Uncharacterized protein</fullName>
    </submittedName>
</protein>
<dbReference type="EMBL" id="HACG01008536">
    <property type="protein sequence ID" value="CEK55401.1"/>
    <property type="molecule type" value="Transcribed_RNA"/>
</dbReference>
<feature type="non-terminal residue" evidence="1">
    <location>
        <position position="1"/>
    </location>
</feature>
<name>A0A0B6YHY3_9EUPU</name>
<dbReference type="AlphaFoldDB" id="A0A0B6YHY3"/>
<reference evidence="1" key="1">
    <citation type="submission" date="2014-12" db="EMBL/GenBank/DDBJ databases">
        <title>Insight into the proteome of Arion vulgaris.</title>
        <authorList>
            <person name="Aradska J."/>
            <person name="Bulat T."/>
            <person name="Smidak R."/>
            <person name="Sarate P."/>
            <person name="Gangsoo J."/>
            <person name="Sialana F."/>
            <person name="Bilban M."/>
            <person name="Lubec G."/>
        </authorList>
    </citation>
    <scope>NUCLEOTIDE SEQUENCE</scope>
    <source>
        <tissue evidence="1">Skin</tissue>
    </source>
</reference>
<proteinExistence type="predicted"/>
<sequence length="55" mass="6348">LLTPACFQGHHLDVEYGDISSSLRPWCLSFHSAHRRTQRKLVLTKLFLDSIKTSH</sequence>
<evidence type="ECO:0000313" key="1">
    <source>
        <dbReference type="EMBL" id="CEK55401.1"/>
    </source>
</evidence>
<gene>
    <name evidence="1" type="primary">ORF25118</name>
</gene>
<organism evidence="1">
    <name type="scientific">Arion vulgaris</name>
    <dbReference type="NCBI Taxonomy" id="1028688"/>
    <lineage>
        <taxon>Eukaryota</taxon>
        <taxon>Metazoa</taxon>
        <taxon>Spiralia</taxon>
        <taxon>Lophotrochozoa</taxon>
        <taxon>Mollusca</taxon>
        <taxon>Gastropoda</taxon>
        <taxon>Heterobranchia</taxon>
        <taxon>Euthyneura</taxon>
        <taxon>Panpulmonata</taxon>
        <taxon>Eupulmonata</taxon>
        <taxon>Stylommatophora</taxon>
        <taxon>Helicina</taxon>
        <taxon>Arionoidea</taxon>
        <taxon>Arionidae</taxon>
        <taxon>Arion</taxon>
    </lineage>
</organism>